<evidence type="ECO:0000256" key="13">
    <source>
        <dbReference type="RuleBase" id="RU364061"/>
    </source>
</evidence>
<keyword evidence="5 13" id="KW-0589">Pheromone response</keyword>
<evidence type="ECO:0000256" key="9">
    <source>
        <dbReference type="ARBA" id="ARBA00023136"/>
    </source>
</evidence>
<evidence type="ECO:0000256" key="2">
    <source>
        <dbReference type="ARBA" id="ARBA00004651"/>
    </source>
</evidence>
<dbReference type="FunFam" id="1.20.1070.10:FF:000033">
    <property type="entry name" value="Vomeronasal type-1 receptor"/>
    <property type="match status" value="1"/>
</dbReference>
<protein>
    <recommendedName>
        <fullName evidence="13">Vomeronasal type-1 receptor</fullName>
    </recommendedName>
</protein>
<dbReference type="GO" id="GO:0007606">
    <property type="term" value="P:sensory perception of chemical stimulus"/>
    <property type="evidence" value="ECO:0007669"/>
    <property type="project" value="UniProtKB-ARBA"/>
</dbReference>
<feature type="transmembrane region" description="Helical" evidence="13">
    <location>
        <begin position="243"/>
        <end position="263"/>
    </location>
</feature>
<feature type="transmembrane region" description="Helical" evidence="13">
    <location>
        <begin position="13"/>
        <end position="33"/>
    </location>
</feature>
<dbReference type="SUPFAM" id="SSF81321">
    <property type="entry name" value="Family A G protein-coupled receptor-like"/>
    <property type="match status" value="1"/>
</dbReference>
<evidence type="ECO:0000313" key="16">
    <source>
        <dbReference type="Proteomes" id="UP000694398"/>
    </source>
</evidence>
<dbReference type="Ensembl" id="ENSCLAT00000002803.1">
    <property type="protein sequence ID" value="ENSCLAP00000002747.1"/>
    <property type="gene ID" value="ENSCLAG00000001984.1"/>
</dbReference>
<keyword evidence="4 13" id="KW-1003">Cell membrane</keyword>
<evidence type="ECO:0000256" key="4">
    <source>
        <dbReference type="ARBA" id="ARBA00022475"/>
    </source>
</evidence>
<keyword evidence="10 13" id="KW-0675">Receptor</keyword>
<dbReference type="InterPro" id="IPR017452">
    <property type="entry name" value="GPCR_Rhodpsn_7TM"/>
</dbReference>
<keyword evidence="8 13" id="KW-0297">G-protein coupled receptor</keyword>
<dbReference type="InterPro" id="IPR004072">
    <property type="entry name" value="Vmron_rcpt_1"/>
</dbReference>
<dbReference type="AlphaFoldDB" id="A0A8C2UN98"/>
<organism evidence="15 16">
    <name type="scientific">Chinchilla lanigera</name>
    <name type="common">Long-tailed chinchilla</name>
    <name type="synonym">Chinchilla villidera</name>
    <dbReference type="NCBI Taxonomy" id="34839"/>
    <lineage>
        <taxon>Eukaryota</taxon>
        <taxon>Metazoa</taxon>
        <taxon>Chordata</taxon>
        <taxon>Craniata</taxon>
        <taxon>Vertebrata</taxon>
        <taxon>Euteleostomi</taxon>
        <taxon>Mammalia</taxon>
        <taxon>Eutheria</taxon>
        <taxon>Euarchontoglires</taxon>
        <taxon>Glires</taxon>
        <taxon>Rodentia</taxon>
        <taxon>Hystricomorpha</taxon>
        <taxon>Chinchillidae</taxon>
        <taxon>Chinchilla</taxon>
    </lineage>
</organism>
<gene>
    <name evidence="15" type="primary">LOC102029399</name>
</gene>
<feature type="domain" description="G-protein coupled receptors family 1 profile" evidence="14">
    <location>
        <begin position="29"/>
        <end position="293"/>
    </location>
</feature>
<reference evidence="15" key="2">
    <citation type="submission" date="2025-09" db="UniProtKB">
        <authorList>
            <consortium name="Ensembl"/>
        </authorList>
    </citation>
    <scope>IDENTIFICATION</scope>
</reference>
<name>A0A8C2UN98_CHILA</name>
<feature type="transmembrane region" description="Helical" evidence="13">
    <location>
        <begin position="54"/>
        <end position="79"/>
    </location>
</feature>
<dbReference type="GO" id="GO:0005886">
    <property type="term" value="C:plasma membrane"/>
    <property type="evidence" value="ECO:0007669"/>
    <property type="project" value="UniProtKB-SubCell"/>
</dbReference>
<dbReference type="Pfam" id="PF03402">
    <property type="entry name" value="V1R"/>
    <property type="match status" value="1"/>
</dbReference>
<evidence type="ECO:0000256" key="6">
    <source>
        <dbReference type="ARBA" id="ARBA00022692"/>
    </source>
</evidence>
<comment type="subcellular location">
    <subcellularLocation>
        <location evidence="2 13">Cell membrane</location>
        <topology evidence="2 13">Multi-pass membrane protein</topology>
    </subcellularLocation>
</comment>
<dbReference type="Gene3D" id="1.20.1070.10">
    <property type="entry name" value="Rhodopsin 7-helix transmembrane proteins"/>
    <property type="match status" value="1"/>
</dbReference>
<evidence type="ECO:0000256" key="8">
    <source>
        <dbReference type="ARBA" id="ARBA00023040"/>
    </source>
</evidence>
<keyword evidence="9 13" id="KW-0472">Membrane</keyword>
<evidence type="ECO:0000256" key="10">
    <source>
        <dbReference type="ARBA" id="ARBA00023170"/>
    </source>
</evidence>
<dbReference type="PROSITE" id="PS50262">
    <property type="entry name" value="G_PROTEIN_RECEP_F1_2"/>
    <property type="match status" value="1"/>
</dbReference>
<feature type="transmembrane region" description="Helical" evidence="13">
    <location>
        <begin position="135"/>
        <end position="157"/>
    </location>
</feature>
<proteinExistence type="inferred from homology"/>
<feature type="transmembrane region" description="Helical" evidence="13">
    <location>
        <begin position="99"/>
        <end position="123"/>
    </location>
</feature>
<dbReference type="PRINTS" id="PR01534">
    <property type="entry name" value="VOMERONASL1R"/>
</dbReference>
<evidence type="ECO:0000256" key="7">
    <source>
        <dbReference type="ARBA" id="ARBA00022989"/>
    </source>
</evidence>
<keyword evidence="16" id="KW-1185">Reference proteome</keyword>
<keyword evidence="11" id="KW-0325">Glycoprotein</keyword>
<dbReference type="PANTHER" id="PTHR24062">
    <property type="entry name" value="VOMERONASAL TYPE-1 RECEPTOR"/>
    <property type="match status" value="1"/>
</dbReference>
<comment type="function">
    <text evidence="1">Putative pheromone receptor.</text>
</comment>
<evidence type="ECO:0000256" key="5">
    <source>
        <dbReference type="ARBA" id="ARBA00022507"/>
    </source>
</evidence>
<feature type="transmembrane region" description="Helical" evidence="13">
    <location>
        <begin position="275"/>
        <end position="294"/>
    </location>
</feature>
<evidence type="ECO:0000256" key="1">
    <source>
        <dbReference type="ARBA" id="ARBA00003878"/>
    </source>
</evidence>
<accession>A0A8C2UN98</accession>
<evidence type="ECO:0000256" key="11">
    <source>
        <dbReference type="ARBA" id="ARBA00023180"/>
    </source>
</evidence>
<keyword evidence="7 13" id="KW-1133">Transmembrane helix</keyword>
<dbReference type="GO" id="GO:0016503">
    <property type="term" value="F:pheromone receptor activity"/>
    <property type="evidence" value="ECO:0007669"/>
    <property type="project" value="InterPro"/>
</dbReference>
<sequence>VLSLLICMSWSNLIQRIIFLSLSGLGSIGNILIFIKHIHVFVMITEKRPIDSILIHLAFSNTIIICSTGIRGTTTIFYFRNFLGSVGCKIVIYFERVARGLSICTTCLLSVVQVVTISPRTILWRKFKPQTTGQVLLCLLLFWIFNFLISSNLLHYITAVRSMNQSGIRIYIGHCYMLPSRQIVRWIFLSFMAVRDLIFQSLMGWSSGYMAIRLYKHHKRVLYLYSSRFANNSSPEIRATQRILILMICFLYFYWADFIFSFYMGSILPDGSTTLNIKIFLVLGYAGVSPFVLMSRAVHVAKYRNAH</sequence>
<evidence type="ECO:0000259" key="14">
    <source>
        <dbReference type="PROSITE" id="PS50262"/>
    </source>
</evidence>
<comment type="similarity">
    <text evidence="3 13">Belongs to the G-protein coupled receptor 1 family.</text>
</comment>
<dbReference type="Proteomes" id="UP000694398">
    <property type="component" value="Unassembled WGS sequence"/>
</dbReference>
<keyword evidence="6 13" id="KW-0812">Transmembrane</keyword>
<dbReference type="OMA" id="NEMTLCA"/>
<dbReference type="GO" id="GO:0019236">
    <property type="term" value="P:response to pheromone"/>
    <property type="evidence" value="ECO:0007669"/>
    <property type="project" value="UniProtKB-KW"/>
</dbReference>
<keyword evidence="12 13" id="KW-0807">Transducer</keyword>
<reference evidence="15" key="1">
    <citation type="submission" date="2025-08" db="UniProtKB">
        <authorList>
            <consortium name="Ensembl"/>
        </authorList>
    </citation>
    <scope>IDENTIFICATION</scope>
</reference>
<evidence type="ECO:0000313" key="15">
    <source>
        <dbReference type="Ensembl" id="ENSCLAP00000002747.1"/>
    </source>
</evidence>
<evidence type="ECO:0000256" key="3">
    <source>
        <dbReference type="ARBA" id="ARBA00010663"/>
    </source>
</evidence>
<dbReference type="GeneTree" id="ENSGT01030000234553"/>
<evidence type="ECO:0000256" key="12">
    <source>
        <dbReference type="ARBA" id="ARBA00023224"/>
    </source>
</evidence>